<protein>
    <recommendedName>
        <fullName evidence="8">Methylated-DNA--protein-cysteine methyltransferase</fullName>
        <ecNumber evidence="8">2.1.1.63</ecNumber>
    </recommendedName>
    <alternativeName>
        <fullName evidence="8">6-O-methylguanine-DNA methyltransferase</fullName>
        <shortName evidence="8">MGMT</shortName>
    </alternativeName>
    <alternativeName>
        <fullName evidence="8">O-6-methylguanine-DNA-alkyltransferase</fullName>
    </alternativeName>
</protein>
<comment type="miscellaneous">
    <text evidence="8">This enzyme catalyzes only one turnover and therefore is not strictly catalytic. According to one definition, an enzyme is a biocatalyst that acts repeatedly and over many reaction cycles.</text>
</comment>
<sequence length="181" mass="19051">MNGSAALLSLTIDRLATPIGVALLVVDANGALCALDWEDYEDRMRRLLGRFHGAVRLIEGEATAARALLARYFAGELVALDAIAIRTLGGTPFQRGVWTALRAIPAGTVTSYGALALSLEAPGAMRAVGMANGSNPIGVVVPCHRVIGANGTLTGYGGGLERKRWLLQHEGALRHSTPRLL</sequence>
<evidence type="ECO:0000313" key="11">
    <source>
        <dbReference type="Proteomes" id="UP000197065"/>
    </source>
</evidence>
<dbReference type="Proteomes" id="UP000197065">
    <property type="component" value="Unassembled WGS sequence"/>
</dbReference>
<keyword evidence="5 8" id="KW-0227">DNA damage</keyword>
<keyword evidence="4 8" id="KW-0808">Transferase</keyword>
<dbReference type="Pfam" id="PF01035">
    <property type="entry name" value="DNA_binding_1"/>
    <property type="match status" value="1"/>
</dbReference>
<dbReference type="HAMAP" id="MF_00772">
    <property type="entry name" value="OGT"/>
    <property type="match status" value="1"/>
</dbReference>
<dbReference type="InterPro" id="IPR014048">
    <property type="entry name" value="MethylDNA_cys_MeTrfase_DNA-bd"/>
</dbReference>
<dbReference type="RefSeq" id="WP_088561732.1">
    <property type="nucleotide sequence ID" value="NZ_FYEH01000007.1"/>
</dbReference>
<comment type="catalytic activity">
    <reaction evidence="7 8">
        <text>a 6-O-methyl-2'-deoxyguanosine in DNA + L-cysteinyl-[protein] = S-methyl-L-cysteinyl-[protein] + a 2'-deoxyguanosine in DNA</text>
        <dbReference type="Rhea" id="RHEA:24000"/>
        <dbReference type="Rhea" id="RHEA-COMP:10131"/>
        <dbReference type="Rhea" id="RHEA-COMP:10132"/>
        <dbReference type="Rhea" id="RHEA-COMP:11367"/>
        <dbReference type="Rhea" id="RHEA-COMP:11368"/>
        <dbReference type="ChEBI" id="CHEBI:29950"/>
        <dbReference type="ChEBI" id="CHEBI:82612"/>
        <dbReference type="ChEBI" id="CHEBI:85445"/>
        <dbReference type="ChEBI" id="CHEBI:85448"/>
        <dbReference type="EC" id="2.1.1.63"/>
    </reaction>
</comment>
<dbReference type="SUPFAM" id="SSF53155">
    <property type="entry name" value="Methylated DNA-protein cysteine methyltransferase domain"/>
    <property type="match status" value="1"/>
</dbReference>
<evidence type="ECO:0000259" key="9">
    <source>
        <dbReference type="Pfam" id="PF01035"/>
    </source>
</evidence>
<evidence type="ECO:0000256" key="7">
    <source>
        <dbReference type="ARBA" id="ARBA00049348"/>
    </source>
</evidence>
<keyword evidence="11" id="KW-1185">Reference proteome</keyword>
<gene>
    <name evidence="10" type="ORF">SAMN07250955_107169</name>
</gene>
<dbReference type="InterPro" id="IPR036631">
    <property type="entry name" value="MGMT_N_sf"/>
</dbReference>
<dbReference type="GO" id="GO:0005737">
    <property type="term" value="C:cytoplasm"/>
    <property type="evidence" value="ECO:0007669"/>
    <property type="project" value="UniProtKB-SubCell"/>
</dbReference>
<evidence type="ECO:0000256" key="4">
    <source>
        <dbReference type="ARBA" id="ARBA00022679"/>
    </source>
</evidence>
<dbReference type="PANTHER" id="PTHR10815:SF5">
    <property type="entry name" value="METHYLATED-DNA--PROTEIN-CYSTEINE METHYLTRANSFERASE"/>
    <property type="match status" value="1"/>
</dbReference>
<dbReference type="FunFam" id="1.10.10.10:FF:000337">
    <property type="entry name" value="Methylated-DNA--protein-cysteine methyltransferase"/>
    <property type="match status" value="1"/>
</dbReference>
<dbReference type="InterPro" id="IPR036217">
    <property type="entry name" value="MethylDNA_cys_MeTrfase_DNAb"/>
</dbReference>
<name>A0A212RDG2_9PROT</name>
<dbReference type="OrthoDB" id="9802228at2"/>
<comment type="similarity">
    <text evidence="8">Belongs to the MGMT family.</text>
</comment>
<comment type="function">
    <text evidence="8">Involved in the cellular defense against the biological effects of O6-methylguanine (O6-MeG) and O4-methylthymine (O4-MeT) in DNA. Repairs the methylated nucleobase in DNA by stoichiometrically transferring the methyl group to a cysteine residue in the enzyme. This is a suicide reaction: the enzyme is irreversibly inactivated.</text>
</comment>
<keyword evidence="6 8" id="KW-0234">DNA repair</keyword>
<proteinExistence type="inferred from homology"/>
<dbReference type="EMBL" id="FYEH01000007">
    <property type="protein sequence ID" value="SNB70324.1"/>
    <property type="molecule type" value="Genomic_DNA"/>
</dbReference>
<evidence type="ECO:0000256" key="3">
    <source>
        <dbReference type="ARBA" id="ARBA00022603"/>
    </source>
</evidence>
<evidence type="ECO:0000313" key="10">
    <source>
        <dbReference type="EMBL" id="SNB70324.1"/>
    </source>
</evidence>
<evidence type="ECO:0000256" key="1">
    <source>
        <dbReference type="ARBA" id="ARBA00001286"/>
    </source>
</evidence>
<feature type="active site" description="Nucleophile; methyl group acceptor" evidence="8">
    <location>
        <position position="143"/>
    </location>
</feature>
<dbReference type="Gene3D" id="1.10.10.10">
    <property type="entry name" value="Winged helix-like DNA-binding domain superfamily/Winged helix DNA-binding domain"/>
    <property type="match status" value="1"/>
</dbReference>
<dbReference type="AlphaFoldDB" id="A0A212RDG2"/>
<dbReference type="GO" id="GO:0032259">
    <property type="term" value="P:methylation"/>
    <property type="evidence" value="ECO:0007669"/>
    <property type="project" value="UniProtKB-KW"/>
</dbReference>
<dbReference type="GO" id="GO:0006307">
    <property type="term" value="P:DNA alkylation repair"/>
    <property type="evidence" value="ECO:0007669"/>
    <property type="project" value="UniProtKB-UniRule"/>
</dbReference>
<dbReference type="SUPFAM" id="SSF46767">
    <property type="entry name" value="Methylated DNA-protein cysteine methyltransferase, C-terminal domain"/>
    <property type="match status" value="1"/>
</dbReference>
<dbReference type="PROSITE" id="PS00374">
    <property type="entry name" value="MGMT"/>
    <property type="match status" value="1"/>
</dbReference>
<dbReference type="EC" id="2.1.1.63" evidence="8"/>
<evidence type="ECO:0000256" key="8">
    <source>
        <dbReference type="HAMAP-Rule" id="MF_00772"/>
    </source>
</evidence>
<dbReference type="NCBIfam" id="TIGR00589">
    <property type="entry name" value="ogt"/>
    <property type="match status" value="1"/>
</dbReference>
<evidence type="ECO:0000256" key="5">
    <source>
        <dbReference type="ARBA" id="ARBA00022763"/>
    </source>
</evidence>
<dbReference type="GO" id="GO:0003908">
    <property type="term" value="F:methylated-DNA-[protein]-cysteine S-methyltransferase activity"/>
    <property type="evidence" value="ECO:0007669"/>
    <property type="project" value="UniProtKB-UniRule"/>
</dbReference>
<comment type="subcellular location">
    <subcellularLocation>
        <location evidence="8">Cytoplasm</location>
    </subcellularLocation>
</comment>
<dbReference type="InterPro" id="IPR023546">
    <property type="entry name" value="MGMT"/>
</dbReference>
<dbReference type="InterPro" id="IPR036388">
    <property type="entry name" value="WH-like_DNA-bd_sf"/>
</dbReference>
<evidence type="ECO:0000256" key="6">
    <source>
        <dbReference type="ARBA" id="ARBA00023204"/>
    </source>
</evidence>
<organism evidence="10 11">
    <name type="scientific">Arboricoccus pini</name>
    <dbReference type="NCBI Taxonomy" id="1963835"/>
    <lineage>
        <taxon>Bacteria</taxon>
        <taxon>Pseudomonadati</taxon>
        <taxon>Pseudomonadota</taxon>
        <taxon>Alphaproteobacteria</taxon>
        <taxon>Geminicoccales</taxon>
        <taxon>Geminicoccaceae</taxon>
        <taxon>Arboricoccus</taxon>
    </lineage>
</organism>
<dbReference type="PANTHER" id="PTHR10815">
    <property type="entry name" value="METHYLATED-DNA--PROTEIN-CYSTEINE METHYLTRANSFERASE"/>
    <property type="match status" value="1"/>
</dbReference>
<dbReference type="InterPro" id="IPR001497">
    <property type="entry name" value="MethylDNA_cys_MeTrfase_AS"/>
</dbReference>
<dbReference type="CDD" id="cd06445">
    <property type="entry name" value="ATase"/>
    <property type="match status" value="1"/>
</dbReference>
<accession>A0A212RDG2</accession>
<reference evidence="10 11" key="1">
    <citation type="submission" date="2017-06" db="EMBL/GenBank/DDBJ databases">
        <authorList>
            <person name="Kim H.J."/>
            <person name="Triplett B.A."/>
        </authorList>
    </citation>
    <scope>NUCLEOTIDE SEQUENCE [LARGE SCALE GENOMIC DNA]</scope>
    <source>
        <strain evidence="10 11">B29T1</strain>
    </source>
</reference>
<keyword evidence="2 8" id="KW-0963">Cytoplasm</keyword>
<keyword evidence="3 8" id="KW-0489">Methyltransferase</keyword>
<evidence type="ECO:0000256" key="2">
    <source>
        <dbReference type="ARBA" id="ARBA00022490"/>
    </source>
</evidence>
<comment type="catalytic activity">
    <reaction evidence="1 8">
        <text>a 4-O-methyl-thymidine in DNA + L-cysteinyl-[protein] = a thymidine in DNA + S-methyl-L-cysteinyl-[protein]</text>
        <dbReference type="Rhea" id="RHEA:53428"/>
        <dbReference type="Rhea" id="RHEA-COMP:10131"/>
        <dbReference type="Rhea" id="RHEA-COMP:10132"/>
        <dbReference type="Rhea" id="RHEA-COMP:13555"/>
        <dbReference type="Rhea" id="RHEA-COMP:13556"/>
        <dbReference type="ChEBI" id="CHEBI:29950"/>
        <dbReference type="ChEBI" id="CHEBI:82612"/>
        <dbReference type="ChEBI" id="CHEBI:137386"/>
        <dbReference type="ChEBI" id="CHEBI:137387"/>
        <dbReference type="EC" id="2.1.1.63"/>
    </reaction>
</comment>
<feature type="domain" description="Methylated-DNA-[protein]-cysteine S-methyltransferase DNA binding" evidence="9">
    <location>
        <begin position="92"/>
        <end position="172"/>
    </location>
</feature>